<keyword evidence="3" id="KW-0238">DNA-binding</keyword>
<dbReference type="InterPro" id="IPR007324">
    <property type="entry name" value="Sugar-bd_dom_put"/>
</dbReference>
<dbReference type="Pfam" id="PF04198">
    <property type="entry name" value="Sugar-bind"/>
    <property type="match status" value="1"/>
</dbReference>
<keyword evidence="8" id="KW-1185">Reference proteome</keyword>
<evidence type="ECO:0000256" key="1">
    <source>
        <dbReference type="ARBA" id="ARBA00010466"/>
    </source>
</evidence>
<accession>A0A2M9WEJ4</accession>
<keyword evidence="2" id="KW-0805">Transcription regulation</keyword>
<dbReference type="Gene3D" id="1.10.10.10">
    <property type="entry name" value="Winged helix-like DNA-binding domain superfamily/Winged helix DNA-binding domain"/>
    <property type="match status" value="1"/>
</dbReference>
<evidence type="ECO:0000259" key="6">
    <source>
        <dbReference type="Pfam" id="PF08281"/>
    </source>
</evidence>
<dbReference type="InterPro" id="IPR013324">
    <property type="entry name" value="RNA_pol_sigma_r3/r4-like"/>
</dbReference>
<feature type="domain" description="RNA polymerase sigma factor 70 region 4 type 2" evidence="6">
    <location>
        <begin position="18"/>
        <end position="53"/>
    </location>
</feature>
<dbReference type="Gene3D" id="3.40.50.1360">
    <property type="match status" value="1"/>
</dbReference>
<dbReference type="OrthoDB" id="8339232at2"/>
<feature type="domain" description="Sugar-binding" evidence="5">
    <location>
        <begin position="68"/>
        <end position="319"/>
    </location>
</feature>
<dbReference type="InterPro" id="IPR037171">
    <property type="entry name" value="NagB/RpiA_transferase-like"/>
</dbReference>
<gene>
    <name evidence="7" type="ORF">PRCB_04345</name>
</gene>
<dbReference type="PANTHER" id="PTHR34294:SF1">
    <property type="entry name" value="TRANSCRIPTIONAL REGULATOR LSRR"/>
    <property type="match status" value="1"/>
</dbReference>
<dbReference type="GO" id="GO:0006352">
    <property type="term" value="P:DNA-templated transcription initiation"/>
    <property type="evidence" value="ECO:0007669"/>
    <property type="project" value="InterPro"/>
</dbReference>
<protein>
    <submittedName>
        <fullName evidence="7">Crp/Fnr family transcriptional regulator</fullName>
    </submittedName>
</protein>
<dbReference type="PANTHER" id="PTHR34294">
    <property type="entry name" value="TRANSCRIPTIONAL REGULATOR-RELATED"/>
    <property type="match status" value="1"/>
</dbReference>
<dbReference type="AlphaFoldDB" id="A0A2M9WEJ4"/>
<proteinExistence type="inferred from homology"/>
<comment type="similarity">
    <text evidence="1">Belongs to the SorC transcriptional regulatory family.</text>
</comment>
<dbReference type="Proteomes" id="UP000232062">
    <property type="component" value="Unassembled WGS sequence"/>
</dbReference>
<reference evidence="7 8" key="1">
    <citation type="submission" date="2017-11" db="EMBL/GenBank/DDBJ databases">
        <title>The genome sequence of Pantoea rodasii DSM 26611.</title>
        <authorList>
            <person name="Gao J."/>
            <person name="Mao X."/>
            <person name="Sun J."/>
        </authorList>
    </citation>
    <scope>NUCLEOTIDE SEQUENCE [LARGE SCALE GENOMIC DNA]</scope>
    <source>
        <strain evidence="7 8">DSM 26611</strain>
    </source>
</reference>
<organism evidence="7 8">
    <name type="scientific">Pantoea rodasii</name>
    <dbReference type="NCBI Taxonomy" id="1076549"/>
    <lineage>
        <taxon>Bacteria</taxon>
        <taxon>Pseudomonadati</taxon>
        <taxon>Pseudomonadota</taxon>
        <taxon>Gammaproteobacteria</taxon>
        <taxon>Enterobacterales</taxon>
        <taxon>Erwiniaceae</taxon>
        <taxon>Pantoea</taxon>
    </lineage>
</organism>
<dbReference type="InterPro" id="IPR051054">
    <property type="entry name" value="SorC_transcr_regulators"/>
</dbReference>
<dbReference type="SUPFAM" id="SSF88659">
    <property type="entry name" value="Sigma3 and sigma4 domains of RNA polymerase sigma factors"/>
    <property type="match status" value="1"/>
</dbReference>
<evidence type="ECO:0000256" key="2">
    <source>
        <dbReference type="ARBA" id="ARBA00023015"/>
    </source>
</evidence>
<dbReference type="GO" id="GO:0030246">
    <property type="term" value="F:carbohydrate binding"/>
    <property type="evidence" value="ECO:0007669"/>
    <property type="project" value="InterPro"/>
</dbReference>
<dbReference type="GO" id="GO:0016987">
    <property type="term" value="F:sigma factor activity"/>
    <property type="evidence" value="ECO:0007669"/>
    <property type="project" value="InterPro"/>
</dbReference>
<evidence type="ECO:0000313" key="8">
    <source>
        <dbReference type="Proteomes" id="UP000232062"/>
    </source>
</evidence>
<dbReference type="GO" id="GO:0003677">
    <property type="term" value="F:DNA binding"/>
    <property type="evidence" value="ECO:0007669"/>
    <property type="project" value="UniProtKB-KW"/>
</dbReference>
<keyword evidence="4" id="KW-0804">Transcription</keyword>
<sequence length="330" mass="35532">MEFDSEHPAFHSARQIYQVLVMYYLDGKKQSEIAVETGLSVASVNRLIRQGKESGMVEITIKSPWLSAHQLESDLQQWGQLQQVVVAPNVARSDEQSLQMVGGAAADYLLSRLKDGDVIAITGGKGVSALVEALHPSRKYDVQVVPALGCVQGKHYTDVNHVASEMAARLGGHAWQIHAPLFTDSAAERDMLMGISAVDRVLDKARNATLAVVGLGSIHSDSSSYYDLNLAARHASASIETSGARSELLAWLLDAQGKPAPFDANQRLVGLTLSELQRIPFSMAVVAGRDKVDPIYCALQGQWLKGMVTDESTAAGVLEMAKSRGATHGE</sequence>
<evidence type="ECO:0000259" key="5">
    <source>
        <dbReference type="Pfam" id="PF04198"/>
    </source>
</evidence>
<dbReference type="SUPFAM" id="SSF100950">
    <property type="entry name" value="NagB/RpiA/CoA transferase-like"/>
    <property type="match status" value="1"/>
</dbReference>
<dbReference type="RefSeq" id="WP_100700509.1">
    <property type="nucleotide sequence ID" value="NZ_MLFP01000086.1"/>
</dbReference>
<dbReference type="Pfam" id="PF08281">
    <property type="entry name" value="Sigma70_r4_2"/>
    <property type="match status" value="1"/>
</dbReference>
<evidence type="ECO:0000256" key="4">
    <source>
        <dbReference type="ARBA" id="ARBA00023163"/>
    </source>
</evidence>
<evidence type="ECO:0000313" key="7">
    <source>
        <dbReference type="EMBL" id="PJZ05962.1"/>
    </source>
</evidence>
<dbReference type="STRING" id="1076549.HA45_26400"/>
<dbReference type="InterPro" id="IPR013249">
    <property type="entry name" value="RNA_pol_sigma70_r4_t2"/>
</dbReference>
<dbReference type="InterPro" id="IPR036388">
    <property type="entry name" value="WH-like_DNA-bd_sf"/>
</dbReference>
<dbReference type="EMBL" id="PIQI01000011">
    <property type="protein sequence ID" value="PJZ05962.1"/>
    <property type="molecule type" value="Genomic_DNA"/>
</dbReference>
<evidence type="ECO:0000256" key="3">
    <source>
        <dbReference type="ARBA" id="ARBA00023125"/>
    </source>
</evidence>
<name>A0A2M9WEJ4_9GAMM</name>
<comment type="caution">
    <text evidence="7">The sequence shown here is derived from an EMBL/GenBank/DDBJ whole genome shotgun (WGS) entry which is preliminary data.</text>
</comment>